<protein>
    <recommendedName>
        <fullName evidence="2">Type II secretion system protein H</fullName>
    </recommendedName>
    <alternativeName>
        <fullName evidence="10">General secretion pathway protein H</fullName>
    </alternativeName>
</protein>
<dbReference type="GO" id="GO:0015628">
    <property type="term" value="P:protein secretion by the type II secretion system"/>
    <property type="evidence" value="ECO:0007669"/>
    <property type="project" value="InterPro"/>
</dbReference>
<keyword evidence="6" id="KW-0812">Transmembrane</keyword>
<evidence type="ECO:0000256" key="2">
    <source>
        <dbReference type="ARBA" id="ARBA00021549"/>
    </source>
</evidence>
<sequence precursor="true">MRKKNEGFTLVELMVTVTLLAFFGLVLAKTVGTSSWLAHYRLKGAARDLASSLEKARANALKENREWGVAFDTGTNAYALQSSGVDRKMDTVADNTTPEGNVSLAAYKNGIKFGRGGVSTPPSMGTIGSDVTFPGNLVTFDGRGLPIFGQQGFCYLSNDEGAVYAVGVLPSGVVRVQRWTGTTWK</sequence>
<dbReference type="AlphaFoldDB" id="A0LLC8"/>
<dbReference type="SUPFAM" id="SSF54523">
    <property type="entry name" value="Pili subunits"/>
    <property type="match status" value="1"/>
</dbReference>
<keyword evidence="4" id="KW-0488">Methylation</keyword>
<dbReference type="Proteomes" id="UP000001784">
    <property type="component" value="Chromosome"/>
</dbReference>
<evidence type="ECO:0000256" key="4">
    <source>
        <dbReference type="ARBA" id="ARBA00022481"/>
    </source>
</evidence>
<evidence type="ECO:0000256" key="6">
    <source>
        <dbReference type="ARBA" id="ARBA00022692"/>
    </source>
</evidence>
<dbReference type="PROSITE" id="PS00409">
    <property type="entry name" value="PROKAR_NTER_METHYL"/>
    <property type="match status" value="1"/>
</dbReference>
<dbReference type="Pfam" id="PF12019">
    <property type="entry name" value="GspH"/>
    <property type="match status" value="1"/>
</dbReference>
<evidence type="ECO:0000256" key="3">
    <source>
        <dbReference type="ARBA" id="ARBA00022475"/>
    </source>
</evidence>
<comment type="similarity">
    <text evidence="9">Belongs to the GSP H family.</text>
</comment>
<dbReference type="Pfam" id="PF07963">
    <property type="entry name" value="N_methyl"/>
    <property type="match status" value="1"/>
</dbReference>
<name>A0LLC8_SYNFM</name>
<evidence type="ECO:0000256" key="8">
    <source>
        <dbReference type="ARBA" id="ARBA00023136"/>
    </source>
</evidence>
<dbReference type="Gene3D" id="3.55.40.10">
    <property type="entry name" value="minor pseudopilin epsh domain"/>
    <property type="match status" value="1"/>
</dbReference>
<evidence type="ECO:0000256" key="7">
    <source>
        <dbReference type="ARBA" id="ARBA00022989"/>
    </source>
</evidence>
<dbReference type="HOGENOM" id="CLU_1675057_0_0_7"/>
<keyword evidence="7" id="KW-1133">Transmembrane helix</keyword>
<dbReference type="STRING" id="335543.Sfum_2552"/>
<dbReference type="InterPro" id="IPR045584">
    <property type="entry name" value="Pilin-like"/>
</dbReference>
<proteinExistence type="inferred from homology"/>
<evidence type="ECO:0000313" key="12">
    <source>
        <dbReference type="EMBL" id="ABK18230.1"/>
    </source>
</evidence>
<dbReference type="GO" id="GO:0005886">
    <property type="term" value="C:plasma membrane"/>
    <property type="evidence" value="ECO:0007669"/>
    <property type="project" value="UniProtKB-SubCell"/>
</dbReference>
<dbReference type="eggNOG" id="COG4970">
    <property type="taxonomic scope" value="Bacteria"/>
</dbReference>
<organism evidence="12 13">
    <name type="scientific">Syntrophobacter fumaroxidans (strain DSM 10017 / MPOB)</name>
    <dbReference type="NCBI Taxonomy" id="335543"/>
    <lineage>
        <taxon>Bacteria</taxon>
        <taxon>Pseudomonadati</taxon>
        <taxon>Thermodesulfobacteriota</taxon>
        <taxon>Syntrophobacteria</taxon>
        <taxon>Syntrophobacterales</taxon>
        <taxon>Syntrophobacteraceae</taxon>
        <taxon>Syntrophobacter</taxon>
    </lineage>
</organism>
<dbReference type="InterPro" id="IPR012902">
    <property type="entry name" value="N_methyl_site"/>
</dbReference>
<dbReference type="RefSeq" id="WP_011699398.1">
    <property type="nucleotide sequence ID" value="NC_008554.1"/>
</dbReference>
<keyword evidence="13" id="KW-1185">Reference proteome</keyword>
<evidence type="ECO:0000256" key="9">
    <source>
        <dbReference type="ARBA" id="ARBA00025772"/>
    </source>
</evidence>
<dbReference type="EMBL" id="CP000478">
    <property type="protein sequence ID" value="ABK18230.1"/>
    <property type="molecule type" value="Genomic_DNA"/>
</dbReference>
<reference evidence="12 13" key="1">
    <citation type="submission" date="2006-10" db="EMBL/GenBank/DDBJ databases">
        <title>Complete sequence of Syntrophobacter fumaroxidans MPOB.</title>
        <authorList>
            <consortium name="US DOE Joint Genome Institute"/>
            <person name="Copeland A."/>
            <person name="Lucas S."/>
            <person name="Lapidus A."/>
            <person name="Barry K."/>
            <person name="Detter J.C."/>
            <person name="Glavina del Rio T."/>
            <person name="Hammon N."/>
            <person name="Israni S."/>
            <person name="Pitluck S."/>
            <person name="Goltsman E.G."/>
            <person name="Martinez M."/>
            <person name="Schmutz J."/>
            <person name="Larimer F."/>
            <person name="Land M."/>
            <person name="Hauser L."/>
            <person name="Kyrpides N."/>
            <person name="Kim E."/>
            <person name="Boone D.R."/>
            <person name="Brockman F."/>
            <person name="Culley D."/>
            <person name="Ferry J."/>
            <person name="Gunsalus R."/>
            <person name="McInerney M.J."/>
            <person name="Morrison M."/>
            <person name="Plugge C."/>
            <person name="Rohlin L."/>
            <person name="Scholten J."/>
            <person name="Sieber J."/>
            <person name="Stams A.J.M."/>
            <person name="Worm P."/>
            <person name="Henstra A.M."/>
            <person name="Richardson P."/>
        </authorList>
    </citation>
    <scope>NUCLEOTIDE SEQUENCE [LARGE SCALE GENOMIC DNA]</scope>
    <source>
        <strain evidence="13">DSM 10017 / MPOB</strain>
    </source>
</reference>
<dbReference type="OrthoDB" id="5431897at2"/>
<dbReference type="KEGG" id="sfu:Sfum_2552"/>
<evidence type="ECO:0000313" key="13">
    <source>
        <dbReference type="Proteomes" id="UP000001784"/>
    </source>
</evidence>
<feature type="domain" description="General secretion pathway GspH" evidence="11">
    <location>
        <begin position="45"/>
        <end position="144"/>
    </location>
</feature>
<dbReference type="NCBIfam" id="TIGR02532">
    <property type="entry name" value="IV_pilin_GFxxxE"/>
    <property type="match status" value="1"/>
</dbReference>
<keyword evidence="5" id="KW-0997">Cell inner membrane</keyword>
<gene>
    <name evidence="12" type="ordered locus">Sfum_2552</name>
</gene>
<evidence type="ECO:0000256" key="10">
    <source>
        <dbReference type="ARBA" id="ARBA00030775"/>
    </source>
</evidence>
<evidence type="ECO:0000256" key="1">
    <source>
        <dbReference type="ARBA" id="ARBA00004377"/>
    </source>
</evidence>
<dbReference type="InParanoid" id="A0LLC8"/>
<dbReference type="InterPro" id="IPR022346">
    <property type="entry name" value="T2SS_GspH"/>
</dbReference>
<dbReference type="GO" id="GO:0015627">
    <property type="term" value="C:type II protein secretion system complex"/>
    <property type="evidence" value="ECO:0007669"/>
    <property type="project" value="InterPro"/>
</dbReference>
<keyword evidence="8" id="KW-0472">Membrane</keyword>
<evidence type="ECO:0000259" key="11">
    <source>
        <dbReference type="Pfam" id="PF12019"/>
    </source>
</evidence>
<accession>A0LLC8</accession>
<comment type="subcellular location">
    <subcellularLocation>
        <location evidence="1">Cell inner membrane</location>
        <topology evidence="1">Single-pass membrane protein</topology>
    </subcellularLocation>
</comment>
<keyword evidence="3" id="KW-1003">Cell membrane</keyword>
<evidence type="ECO:0000256" key="5">
    <source>
        <dbReference type="ARBA" id="ARBA00022519"/>
    </source>
</evidence>